<protein>
    <submittedName>
        <fullName evidence="1">SRPBCC family protein</fullName>
    </submittedName>
</protein>
<dbReference type="PANTHER" id="PTHR39332:SF7">
    <property type="entry name" value="SRPBCC FAMILY PROTEIN"/>
    <property type="match status" value="1"/>
</dbReference>
<evidence type="ECO:0000313" key="2">
    <source>
        <dbReference type="Proteomes" id="UP000371041"/>
    </source>
</evidence>
<keyword evidence="2" id="KW-1185">Reference proteome</keyword>
<dbReference type="RefSeq" id="WP_154077372.1">
    <property type="nucleotide sequence ID" value="NZ_CP045929.1"/>
</dbReference>
<dbReference type="AlphaFoldDB" id="A0A5Q3Q8U0"/>
<gene>
    <name evidence="1" type="ORF">GIY23_15870</name>
</gene>
<reference evidence="2" key="1">
    <citation type="submission" date="2019-11" db="EMBL/GenBank/DDBJ databases">
        <title>The complete genome sequence of Saccharopolyspora sp. E2A.</title>
        <authorList>
            <person name="Zhang G."/>
        </authorList>
    </citation>
    <scope>NUCLEOTIDE SEQUENCE [LARGE SCALE GENOMIC DNA]</scope>
    <source>
        <strain evidence="2">E2A</strain>
    </source>
</reference>
<dbReference type="PANTHER" id="PTHR39332">
    <property type="entry name" value="BLL4707 PROTEIN"/>
    <property type="match status" value="1"/>
</dbReference>
<dbReference type="SUPFAM" id="SSF55961">
    <property type="entry name" value="Bet v1-like"/>
    <property type="match status" value="1"/>
</dbReference>
<accession>A0A5Q3Q8U0</accession>
<dbReference type="Pfam" id="PF10604">
    <property type="entry name" value="Polyketide_cyc2"/>
    <property type="match status" value="1"/>
</dbReference>
<dbReference type="Proteomes" id="UP000371041">
    <property type="component" value="Chromosome"/>
</dbReference>
<dbReference type="KEGG" id="sace:GIY23_15870"/>
<name>A0A5Q3Q8U0_9PSEU</name>
<dbReference type="EMBL" id="CP045929">
    <property type="protein sequence ID" value="QGK70793.1"/>
    <property type="molecule type" value="Genomic_DNA"/>
</dbReference>
<dbReference type="CDD" id="cd07821">
    <property type="entry name" value="PYR_PYL_RCAR_like"/>
    <property type="match status" value="1"/>
</dbReference>
<dbReference type="InterPro" id="IPR019587">
    <property type="entry name" value="Polyketide_cyclase/dehydratase"/>
</dbReference>
<sequence length="145" mass="15669">MTRAYASAVVPAGAQDVWSRVREFNGLPDWHPAITGSELEGAPPAVEVGAVRHLTLGDGGAVVERLVALDDGDRSMTYDILKSAFSVRRYRATIRVRPVTATADTFVEWYADFDSEGADETELVEFFSGGVFGTGLRGLRDLFAG</sequence>
<dbReference type="Gene3D" id="3.30.530.20">
    <property type="match status" value="1"/>
</dbReference>
<evidence type="ECO:0000313" key="1">
    <source>
        <dbReference type="EMBL" id="QGK70793.1"/>
    </source>
</evidence>
<dbReference type="InterPro" id="IPR023393">
    <property type="entry name" value="START-like_dom_sf"/>
</dbReference>
<organism evidence="1 2">
    <name type="scientific">Allosaccharopolyspora coralli</name>
    <dbReference type="NCBI Taxonomy" id="2665642"/>
    <lineage>
        <taxon>Bacteria</taxon>
        <taxon>Bacillati</taxon>
        <taxon>Actinomycetota</taxon>
        <taxon>Actinomycetes</taxon>
        <taxon>Pseudonocardiales</taxon>
        <taxon>Pseudonocardiaceae</taxon>
        <taxon>Allosaccharopolyspora</taxon>
    </lineage>
</organism>
<proteinExistence type="predicted"/>